<dbReference type="FunFam" id="2.20.100.10:FF:000002">
    <property type="entry name" value="Unc-5 netrin receptor C"/>
    <property type="match status" value="1"/>
</dbReference>
<dbReference type="InterPro" id="IPR000884">
    <property type="entry name" value="TSP1_rpt"/>
</dbReference>
<dbReference type="PANTHER" id="PTHR13723">
    <property type="entry name" value="ADAMTS A DISINTEGRIN AND METALLOPROTEASE WITH THROMBOSPONDIN MOTIFS PROTEASE"/>
    <property type="match status" value="1"/>
</dbReference>
<dbReference type="InterPro" id="IPR041645">
    <property type="entry name" value="ADAMTS_CR_2"/>
</dbReference>
<feature type="disulfide bond" evidence="12">
    <location>
        <begin position="424"/>
        <end position="439"/>
    </location>
</feature>
<evidence type="ECO:0000256" key="6">
    <source>
        <dbReference type="ARBA" id="ARBA00022833"/>
    </source>
</evidence>
<accession>A0AAV7K625</accession>
<feature type="binding site" evidence="11 13">
    <location>
        <position position="296"/>
    </location>
    <ligand>
        <name>Zn(2+)</name>
        <dbReference type="ChEBI" id="CHEBI:29105"/>
        <note>catalytic</note>
    </ligand>
</feature>
<reference evidence="15 16" key="1">
    <citation type="journal article" date="2023" name="BMC Biol.">
        <title>The compact genome of the sponge Oopsacas minuta (Hexactinellida) is lacking key metazoan core genes.</title>
        <authorList>
            <person name="Santini S."/>
            <person name="Schenkelaars Q."/>
            <person name="Jourda C."/>
            <person name="Duchesne M."/>
            <person name="Belahbib H."/>
            <person name="Rocher C."/>
            <person name="Selva M."/>
            <person name="Riesgo A."/>
            <person name="Vervoort M."/>
            <person name="Leys S.P."/>
            <person name="Kodjabachian L."/>
            <person name="Le Bivic A."/>
            <person name="Borchiellini C."/>
            <person name="Claverie J.M."/>
            <person name="Renard E."/>
        </authorList>
    </citation>
    <scope>NUCLEOTIDE SEQUENCE [LARGE SCALE GENOMIC DNA]</scope>
    <source>
        <strain evidence="15">SPO-2</strain>
    </source>
</reference>
<comment type="caution">
    <text evidence="13">Lacks conserved residue(s) required for the propagation of feature annotation.</text>
</comment>
<dbReference type="Pfam" id="PF00090">
    <property type="entry name" value="TSP_1"/>
    <property type="match status" value="1"/>
</dbReference>
<dbReference type="SUPFAM" id="SSF82895">
    <property type="entry name" value="TSP-1 type 1 repeat"/>
    <property type="match status" value="2"/>
</dbReference>
<evidence type="ECO:0000256" key="11">
    <source>
        <dbReference type="PIRSR" id="PIRSR613273-2"/>
    </source>
</evidence>
<dbReference type="Gene3D" id="3.40.390.10">
    <property type="entry name" value="Collagenase (Catalytic Domain)"/>
    <property type="match status" value="1"/>
</dbReference>
<keyword evidence="16" id="KW-1185">Reference proteome</keyword>
<feature type="disulfide bond" evidence="12">
    <location>
        <begin position="228"/>
        <end position="279"/>
    </location>
</feature>
<keyword evidence="9" id="KW-0325">Glycoprotein</keyword>
<dbReference type="GO" id="GO:0004222">
    <property type="term" value="F:metalloendopeptidase activity"/>
    <property type="evidence" value="ECO:0007669"/>
    <property type="project" value="InterPro"/>
</dbReference>
<comment type="caution">
    <text evidence="15">The sequence shown here is derived from an EMBL/GenBank/DDBJ whole genome shotgun (WGS) entry which is preliminary data.</text>
</comment>
<dbReference type="PROSITE" id="PS50215">
    <property type="entry name" value="ADAM_MEPRO"/>
    <property type="match status" value="1"/>
</dbReference>
<dbReference type="Pfam" id="PF17771">
    <property type="entry name" value="ADAMTS_CR_2"/>
    <property type="match status" value="1"/>
</dbReference>
<dbReference type="PROSITE" id="PS50092">
    <property type="entry name" value="TSP1"/>
    <property type="match status" value="2"/>
</dbReference>
<dbReference type="InterPro" id="IPR001590">
    <property type="entry name" value="Peptidase_M12B"/>
</dbReference>
<organism evidence="15 16">
    <name type="scientific">Oopsacas minuta</name>
    <dbReference type="NCBI Taxonomy" id="111878"/>
    <lineage>
        <taxon>Eukaryota</taxon>
        <taxon>Metazoa</taxon>
        <taxon>Porifera</taxon>
        <taxon>Hexactinellida</taxon>
        <taxon>Hexasterophora</taxon>
        <taxon>Lyssacinosida</taxon>
        <taxon>Leucopsacidae</taxon>
        <taxon>Oopsacas</taxon>
    </lineage>
</organism>
<dbReference type="Pfam" id="PF01421">
    <property type="entry name" value="Reprolysin"/>
    <property type="match status" value="1"/>
</dbReference>
<dbReference type="Gene3D" id="2.20.100.10">
    <property type="entry name" value="Thrombospondin type-1 (TSP1) repeat"/>
    <property type="match status" value="2"/>
</dbReference>
<evidence type="ECO:0000256" key="5">
    <source>
        <dbReference type="ARBA" id="ARBA00022801"/>
    </source>
</evidence>
<dbReference type="GO" id="GO:0031012">
    <property type="term" value="C:extracellular matrix"/>
    <property type="evidence" value="ECO:0007669"/>
    <property type="project" value="TreeGrafter"/>
</dbReference>
<evidence type="ECO:0000256" key="4">
    <source>
        <dbReference type="ARBA" id="ARBA00022723"/>
    </source>
</evidence>
<feature type="active site" evidence="10 13">
    <location>
        <position position="297"/>
    </location>
</feature>
<sequence length="964" mass="105805">MSLSEGTHYDIDISLEVLGDHVILHLTPNLNLQHNNYVYQHLDDNNNIQSQNGFVIPCHYTGTVECIACHNSHTFVSTCNGHLRGLISINNTDYYIEPLIGSTDETHFVYTNVSPDNSTQSELLIDKSKWLSEVADSHLRSVRSYAARNKKLSVETLVVLDETILSHHGSLSQSYALTVMNIVSGLLARPSLGQAITLVVTRLIVSQSGTNTFIWNSADPDTSLSTFCGWQHQINGTETNPSHDLAVLLTRHSLCRPDTHCSVIGVANIGGLCSGTHSCLIVKDEGVMLAGTTVTHEIGHLFGLYHDENPHECGAYNIRPSSYIMTEVFTHASNHFTWSECSKHSIVDFLSRGGDTCLLNEPTNQIVLSELPLITADQQCQSILGANSRVVASRTSCATLVCSDTPGGTTWQSLYVPMIDGTNCSIDRNTKGECQSGVCVLKGWEKEPINGEWSQWSEWSDCSHTCDLALQHRERKCGSPPPSNGGNMCLGDRRQYTTCKLSKCATSEPSRRDRSCERIMYQYPGTWRALSDNYNIGNPCKLFCQNSGSGQLAALPLVTDGTECHAFTPDRAMCVLGNCVAVDCNGELAGGARLDACGVCGGDGTTCHIVIGTIREYLPSFNLHNLISIPQEARDLTILNLTPRPYVYLAVTQSSATRLLRPINLQTINGVDWRSATLSNGSATFSVPGPISNSLELKVFGGPTQVALYYSYLLPPDEDTFTWRAESTCSDCNATCGNAVKYCVAECVDVNNNPVSPLLCDPATKPLDTFVPCPDLPDCPTYVWTSSGWSLCSATCGSGVKTRTTFCLAKTDQNFQLAKESNCVLGSRPLTSLSCYQPCVTPTPQQFEPGVYLGVWVADEWGECLKTNCVAPEPQHLQIECRVDGNLADQSDCDPLTKPAPQQRDCPQECIEWETRRWRVCDTNCRRQRIIRCLRNGQRVPSSVCNSAQLLKPKNSQRCKECSY</sequence>
<dbReference type="InterPro" id="IPR024079">
    <property type="entry name" value="MetalloPept_cat_dom_sf"/>
</dbReference>
<name>A0AAV7K625_9METZ</name>
<feature type="binding site" evidence="11 13">
    <location>
        <position position="306"/>
    </location>
    <ligand>
        <name>Zn(2+)</name>
        <dbReference type="ChEBI" id="CHEBI:29105"/>
        <note>catalytic</note>
    </ligand>
</feature>
<feature type="disulfide bond" evidence="12">
    <location>
        <begin position="466"/>
        <end position="504"/>
    </location>
</feature>
<feature type="binding site" evidence="11 13">
    <location>
        <position position="300"/>
    </location>
    <ligand>
        <name>Zn(2+)</name>
        <dbReference type="ChEBI" id="CHEBI:29105"/>
        <note>catalytic</note>
    </ligand>
</feature>
<feature type="disulfide bond" evidence="12">
    <location>
        <begin position="462"/>
        <end position="499"/>
    </location>
</feature>
<keyword evidence="3" id="KW-0645">Protease</keyword>
<dbReference type="GO" id="GO:0046872">
    <property type="term" value="F:metal ion binding"/>
    <property type="evidence" value="ECO:0007669"/>
    <property type="project" value="UniProtKB-KW"/>
</dbReference>
<keyword evidence="2" id="KW-0964">Secreted</keyword>
<dbReference type="EMBL" id="JAKMXF010000133">
    <property type="protein sequence ID" value="KAI6656691.1"/>
    <property type="molecule type" value="Genomic_DNA"/>
</dbReference>
<keyword evidence="5" id="KW-0378">Hydrolase</keyword>
<keyword evidence="4 11" id="KW-0479">Metal-binding</keyword>
<protein>
    <submittedName>
        <fullName evidence="15">A disintegrin and metalloproteinase with thrombospondin motifs 6</fullName>
    </submittedName>
</protein>
<dbReference type="Pfam" id="PF19030">
    <property type="entry name" value="TSP1_ADAMTS"/>
    <property type="match status" value="1"/>
</dbReference>
<feature type="binding site" evidence="11">
    <location>
        <position position="244"/>
    </location>
    <ligand>
        <name>Ca(2+)</name>
        <dbReference type="ChEBI" id="CHEBI:29108"/>
        <label>1</label>
    </ligand>
</feature>
<gene>
    <name evidence="15" type="ORF">LOD99_15996</name>
</gene>
<keyword evidence="8 12" id="KW-1015">Disulfide bond</keyword>
<evidence type="ECO:0000259" key="14">
    <source>
        <dbReference type="PROSITE" id="PS50215"/>
    </source>
</evidence>
<feature type="binding site" evidence="11">
    <location>
        <position position="155"/>
    </location>
    <ligand>
        <name>Ca(2+)</name>
        <dbReference type="ChEBI" id="CHEBI:29108"/>
        <label>2</label>
    </ligand>
</feature>
<dbReference type="AlphaFoldDB" id="A0AAV7K625"/>
<evidence type="ECO:0000256" key="3">
    <source>
        <dbReference type="ARBA" id="ARBA00022670"/>
    </source>
</evidence>
<dbReference type="Proteomes" id="UP001165289">
    <property type="component" value="Unassembled WGS sequence"/>
</dbReference>
<feature type="binding site" evidence="11">
    <location>
        <position position="357"/>
    </location>
    <ligand>
        <name>Ca(2+)</name>
        <dbReference type="ChEBI" id="CHEBI:29108"/>
        <label>1</label>
    </ligand>
</feature>
<dbReference type="SMART" id="SM00209">
    <property type="entry name" value="TSP1"/>
    <property type="match status" value="3"/>
</dbReference>
<comment type="cofactor">
    <cofactor evidence="11">
        <name>Zn(2+)</name>
        <dbReference type="ChEBI" id="CHEBI:29105"/>
    </cofactor>
    <text evidence="11">Binds 1 zinc ion per subunit.</text>
</comment>
<evidence type="ECO:0000313" key="15">
    <source>
        <dbReference type="EMBL" id="KAI6656691.1"/>
    </source>
</evidence>
<dbReference type="GO" id="GO:0006508">
    <property type="term" value="P:proteolysis"/>
    <property type="evidence" value="ECO:0007669"/>
    <property type="project" value="UniProtKB-KW"/>
</dbReference>
<feature type="disulfide bond" evidence="12">
    <location>
        <begin position="273"/>
        <end position="357"/>
    </location>
</feature>
<evidence type="ECO:0000256" key="10">
    <source>
        <dbReference type="PIRSR" id="PIRSR613273-1"/>
    </source>
</evidence>
<feature type="disulfide bond" evidence="12">
    <location>
        <begin position="477"/>
        <end position="489"/>
    </location>
</feature>
<dbReference type="GO" id="GO:0030198">
    <property type="term" value="P:extracellular matrix organization"/>
    <property type="evidence" value="ECO:0007669"/>
    <property type="project" value="InterPro"/>
</dbReference>
<dbReference type="PANTHER" id="PTHR13723:SF281">
    <property type="entry name" value="PAPILIN"/>
    <property type="match status" value="1"/>
</dbReference>
<dbReference type="SUPFAM" id="SSF55486">
    <property type="entry name" value="Metalloproteases ('zincins'), catalytic domain"/>
    <property type="match status" value="1"/>
</dbReference>
<feature type="domain" description="Peptidase M12B" evidence="14">
    <location>
        <begin position="152"/>
        <end position="362"/>
    </location>
</feature>
<dbReference type="InterPro" id="IPR050439">
    <property type="entry name" value="ADAMTS_ADAMTS-like"/>
</dbReference>
<keyword evidence="7 15" id="KW-0482">Metalloprotease</keyword>
<evidence type="ECO:0000256" key="12">
    <source>
        <dbReference type="PIRSR" id="PIRSR613273-3"/>
    </source>
</evidence>
<evidence type="ECO:0000256" key="2">
    <source>
        <dbReference type="ARBA" id="ARBA00022525"/>
    </source>
</evidence>
<feature type="disulfide bond" evidence="12">
    <location>
        <begin position="255"/>
        <end position="261"/>
    </location>
</feature>
<feature type="disulfide bond" evidence="12">
    <location>
        <begin position="397"/>
        <end position="434"/>
    </location>
</feature>
<feature type="disulfide bond" evidence="12">
    <location>
        <begin position="380"/>
        <end position="402"/>
    </location>
</feature>
<dbReference type="InterPro" id="IPR036383">
    <property type="entry name" value="TSP1_rpt_sf"/>
</dbReference>
<evidence type="ECO:0000313" key="16">
    <source>
        <dbReference type="Proteomes" id="UP001165289"/>
    </source>
</evidence>
<keyword evidence="11" id="KW-0106">Calcium</keyword>
<evidence type="ECO:0000256" key="8">
    <source>
        <dbReference type="ARBA" id="ARBA00023157"/>
    </source>
</evidence>
<comment type="subcellular location">
    <subcellularLocation>
        <location evidence="1">Secreted</location>
    </subcellularLocation>
</comment>
<dbReference type="Gene3D" id="2.60.120.830">
    <property type="match status" value="1"/>
</dbReference>
<dbReference type="InterPro" id="IPR013273">
    <property type="entry name" value="ADAMTS/ADAMTS-like"/>
</dbReference>
<dbReference type="GO" id="GO:0005576">
    <property type="term" value="C:extracellular region"/>
    <property type="evidence" value="ECO:0007669"/>
    <property type="project" value="UniProtKB-SubCell"/>
</dbReference>
<proteinExistence type="predicted"/>
<feature type="binding site" evidence="11">
    <location>
        <position position="155"/>
    </location>
    <ligand>
        <name>Ca(2+)</name>
        <dbReference type="ChEBI" id="CHEBI:29108"/>
        <label>1</label>
    </ligand>
</feature>
<evidence type="ECO:0000256" key="9">
    <source>
        <dbReference type="ARBA" id="ARBA00023180"/>
    </source>
</evidence>
<evidence type="ECO:0000256" key="13">
    <source>
        <dbReference type="PROSITE-ProRule" id="PRU00276"/>
    </source>
</evidence>
<evidence type="ECO:0000256" key="1">
    <source>
        <dbReference type="ARBA" id="ARBA00004613"/>
    </source>
</evidence>
<dbReference type="Gene3D" id="3.40.1620.60">
    <property type="match status" value="1"/>
</dbReference>
<keyword evidence="6 11" id="KW-0862">Zinc</keyword>
<dbReference type="PRINTS" id="PR01857">
    <property type="entry name" value="ADAMTSFAMILY"/>
</dbReference>
<feature type="disulfide bond" evidence="12">
    <location>
        <begin position="313"/>
        <end position="341"/>
    </location>
</feature>
<evidence type="ECO:0000256" key="7">
    <source>
        <dbReference type="ARBA" id="ARBA00023049"/>
    </source>
</evidence>